<dbReference type="SUPFAM" id="SSF52058">
    <property type="entry name" value="L domain-like"/>
    <property type="match status" value="1"/>
</dbReference>
<dbReference type="Pfam" id="PF13855">
    <property type="entry name" value="LRR_8"/>
    <property type="match status" value="1"/>
</dbReference>
<dbReference type="PROSITE" id="PS50835">
    <property type="entry name" value="IG_LIKE"/>
    <property type="match status" value="1"/>
</dbReference>
<dbReference type="SUPFAM" id="SSF48726">
    <property type="entry name" value="Immunoglobulin"/>
    <property type="match status" value="1"/>
</dbReference>
<evidence type="ECO:0000256" key="3">
    <source>
        <dbReference type="ARBA" id="ARBA00022737"/>
    </source>
</evidence>
<dbReference type="FunFam" id="2.60.40.10:FF:003372">
    <property type="match status" value="1"/>
</dbReference>
<evidence type="ECO:0000256" key="1">
    <source>
        <dbReference type="ARBA" id="ARBA00022614"/>
    </source>
</evidence>
<accession>H2XWM3</accession>
<keyword evidence="3" id="KW-0677">Repeat</keyword>
<dbReference type="STRING" id="7719.ENSCINP00000034057"/>
<dbReference type="PANTHER" id="PTHR24369">
    <property type="entry name" value="ANTIGEN BSP, PUTATIVE-RELATED"/>
    <property type="match status" value="1"/>
</dbReference>
<dbReference type="Gene3D" id="3.80.10.10">
    <property type="entry name" value="Ribonuclease Inhibitor"/>
    <property type="match status" value="3"/>
</dbReference>
<keyword evidence="8" id="KW-1185">Reference proteome</keyword>
<evidence type="ECO:0000256" key="4">
    <source>
        <dbReference type="ARBA" id="ARBA00023157"/>
    </source>
</evidence>
<dbReference type="FunFam" id="3.80.10.10:FF:001360">
    <property type="entry name" value="Uncharacterized protein"/>
    <property type="match status" value="1"/>
</dbReference>
<dbReference type="SMART" id="SM00369">
    <property type="entry name" value="LRR_TYP"/>
    <property type="match status" value="6"/>
</dbReference>
<organism evidence="7 8">
    <name type="scientific">Ciona intestinalis</name>
    <name type="common">Transparent sea squirt</name>
    <name type="synonym">Ascidia intestinalis</name>
    <dbReference type="NCBI Taxonomy" id="7719"/>
    <lineage>
        <taxon>Eukaryota</taxon>
        <taxon>Metazoa</taxon>
        <taxon>Chordata</taxon>
        <taxon>Tunicata</taxon>
        <taxon>Ascidiacea</taxon>
        <taxon>Phlebobranchia</taxon>
        <taxon>Cionidae</taxon>
        <taxon>Ciona</taxon>
    </lineage>
</organism>
<evidence type="ECO:0000313" key="7">
    <source>
        <dbReference type="Ensembl" id="ENSCINP00000034057.1"/>
    </source>
</evidence>
<keyword evidence="1" id="KW-0433">Leucine-rich repeat</keyword>
<dbReference type="Gene3D" id="2.60.40.10">
    <property type="entry name" value="Immunoglobulins"/>
    <property type="match status" value="1"/>
</dbReference>
<dbReference type="PROSITE" id="PS51450">
    <property type="entry name" value="LRR"/>
    <property type="match status" value="2"/>
</dbReference>
<dbReference type="Ensembl" id="ENSCINT00000034340.1">
    <property type="protein sequence ID" value="ENSCINP00000034057.1"/>
    <property type="gene ID" value="ENSCING00000023562.1"/>
</dbReference>
<dbReference type="InterPro" id="IPR000483">
    <property type="entry name" value="Cys-rich_flank_reg_C"/>
</dbReference>
<feature type="signal peptide" evidence="5">
    <location>
        <begin position="1"/>
        <end position="18"/>
    </location>
</feature>
<reference evidence="7" key="3">
    <citation type="submission" date="2025-08" db="UniProtKB">
        <authorList>
            <consortium name="Ensembl"/>
        </authorList>
    </citation>
    <scope>IDENTIFICATION</scope>
</reference>
<evidence type="ECO:0000256" key="5">
    <source>
        <dbReference type="SAM" id="SignalP"/>
    </source>
</evidence>
<dbReference type="InParanoid" id="H2XWM3"/>
<feature type="chain" id="PRO_5003578207" description="Ig-like domain-containing protein" evidence="5">
    <location>
        <begin position="19"/>
        <end position="495"/>
    </location>
</feature>
<dbReference type="GO" id="GO:0005886">
    <property type="term" value="C:plasma membrane"/>
    <property type="evidence" value="ECO:0000318"/>
    <property type="project" value="GO_Central"/>
</dbReference>
<reference evidence="7" key="4">
    <citation type="submission" date="2025-09" db="UniProtKB">
        <authorList>
            <consortium name="Ensembl"/>
        </authorList>
    </citation>
    <scope>IDENTIFICATION</scope>
</reference>
<dbReference type="Proteomes" id="UP000008144">
    <property type="component" value="Chromosome 9"/>
</dbReference>
<dbReference type="Pfam" id="PF13927">
    <property type="entry name" value="Ig_3"/>
    <property type="match status" value="1"/>
</dbReference>
<evidence type="ECO:0000256" key="2">
    <source>
        <dbReference type="ARBA" id="ARBA00022729"/>
    </source>
</evidence>
<dbReference type="InterPro" id="IPR032675">
    <property type="entry name" value="LRR_dom_sf"/>
</dbReference>
<dbReference type="PANTHER" id="PTHR24369:SF215">
    <property type="entry name" value="PROTEIN WINDPIPE"/>
    <property type="match status" value="1"/>
</dbReference>
<sequence length="495" mass="55460">TKQTAMVCILFFVFLTLAAEGNMLVRACPQQGGACDCNSVTRSVTCTRLGSLTRRLPLGIPANTKVLTVNHSTLSRLGPTAFRNCYQLEVVDLSDNRLEDISQLAFQSLGRLRSLNLSDNRLRVVTEDTFLHLKRLEFLDLSRNRLIVLTPDNFKNLHNLKELKLSNNPTMCIAPSAFWGMKKLQVLELSKLGSHGIPKTLLTGLSRLQTLSLKACSLDNIPNQLLDRVQRSIVELDLSHNLINIMVYLNIMNIPITSRLFSLQNLYYLKTLNLRRTGLTLIESGALNLSNLVNIDLYGNNLSVMTVSAELERVQCTISFKQIYNFLLLNGCNESVFGDSMKTLRNVSLANNPWVCDCRLRWIIRSNFVTTTDRPVVCVQPPWMQGYNIRSPVDHSTLRVDSFSCKYRKSRETSLSLGSSMAPVTIKVVCKSDGFPKPKVRWVLPYTTALNDGVTQVSKDGSLHLHMVTPQQATGVYTCRSSNQFGGSEMSFVIT</sequence>
<evidence type="ECO:0000259" key="6">
    <source>
        <dbReference type="PROSITE" id="PS50835"/>
    </source>
</evidence>
<keyword evidence="4" id="KW-1015">Disulfide bond</keyword>
<dbReference type="InterPro" id="IPR003591">
    <property type="entry name" value="Leu-rich_rpt_typical-subtyp"/>
</dbReference>
<dbReference type="InterPro" id="IPR001611">
    <property type="entry name" value="Leu-rich_rpt"/>
</dbReference>
<dbReference type="InterPro" id="IPR036179">
    <property type="entry name" value="Ig-like_dom_sf"/>
</dbReference>
<dbReference type="AlphaFoldDB" id="H2XWM3"/>
<name>H2XWM3_CIOIN</name>
<dbReference type="HOGENOM" id="CLU_551600_0_0_1"/>
<dbReference type="GO" id="GO:0038023">
    <property type="term" value="F:signaling receptor activity"/>
    <property type="evidence" value="ECO:0000318"/>
    <property type="project" value="GO_Central"/>
</dbReference>
<feature type="domain" description="Ig-like" evidence="6">
    <location>
        <begin position="392"/>
        <end position="495"/>
    </location>
</feature>
<reference evidence="7" key="2">
    <citation type="journal article" date="2008" name="Genome Biol.">
        <title>Improved genome assembly and evidence-based global gene model set for the chordate Ciona intestinalis: new insight into intron and operon populations.</title>
        <authorList>
            <person name="Satou Y."/>
            <person name="Mineta K."/>
            <person name="Ogasawara M."/>
            <person name="Sasakura Y."/>
            <person name="Shoguchi E."/>
            <person name="Ueno K."/>
            <person name="Yamada L."/>
            <person name="Matsumoto J."/>
            <person name="Wasserscheid J."/>
            <person name="Dewar K."/>
            <person name="Wiley G.B."/>
            <person name="Macmil S.L."/>
            <person name="Roe B.A."/>
            <person name="Zeller R.W."/>
            <person name="Hastings K.E."/>
            <person name="Lemaire P."/>
            <person name="Lindquist E."/>
            <person name="Endo T."/>
            <person name="Hotta K."/>
            <person name="Inaba K."/>
        </authorList>
    </citation>
    <scope>NUCLEOTIDE SEQUENCE [LARGE SCALE GENOMIC DNA]</scope>
    <source>
        <strain evidence="7">wild type</strain>
    </source>
</reference>
<dbReference type="InterPro" id="IPR013783">
    <property type="entry name" value="Ig-like_fold"/>
</dbReference>
<dbReference type="OMA" id="LCTIHED"/>
<dbReference type="PRINTS" id="PR00019">
    <property type="entry name" value="LEURICHRPT"/>
</dbReference>
<keyword evidence="2 5" id="KW-0732">Signal</keyword>
<proteinExistence type="predicted"/>
<dbReference type="CDD" id="cd00096">
    <property type="entry name" value="Ig"/>
    <property type="match status" value="1"/>
</dbReference>
<dbReference type="GeneTree" id="ENSGT00940000161826"/>
<dbReference type="EMBL" id="EAAA01003001">
    <property type="status" value="NOT_ANNOTATED_CDS"/>
    <property type="molecule type" value="Genomic_DNA"/>
</dbReference>
<evidence type="ECO:0000313" key="8">
    <source>
        <dbReference type="Proteomes" id="UP000008144"/>
    </source>
</evidence>
<dbReference type="InterPro" id="IPR050541">
    <property type="entry name" value="LRR_TM_domain-containing"/>
</dbReference>
<protein>
    <recommendedName>
        <fullName evidence="6">Ig-like domain-containing protein</fullName>
    </recommendedName>
</protein>
<reference evidence="8" key="1">
    <citation type="journal article" date="2002" name="Science">
        <title>The draft genome of Ciona intestinalis: insights into chordate and vertebrate origins.</title>
        <authorList>
            <person name="Dehal P."/>
            <person name="Satou Y."/>
            <person name="Campbell R.K."/>
            <person name="Chapman J."/>
            <person name="Degnan B."/>
            <person name="De Tomaso A."/>
            <person name="Davidson B."/>
            <person name="Di Gregorio A."/>
            <person name="Gelpke M."/>
            <person name="Goodstein D.M."/>
            <person name="Harafuji N."/>
            <person name="Hastings K.E."/>
            <person name="Ho I."/>
            <person name="Hotta K."/>
            <person name="Huang W."/>
            <person name="Kawashima T."/>
            <person name="Lemaire P."/>
            <person name="Martinez D."/>
            <person name="Meinertzhagen I.A."/>
            <person name="Necula S."/>
            <person name="Nonaka M."/>
            <person name="Putnam N."/>
            <person name="Rash S."/>
            <person name="Saiga H."/>
            <person name="Satake M."/>
            <person name="Terry A."/>
            <person name="Yamada L."/>
            <person name="Wang H.G."/>
            <person name="Awazu S."/>
            <person name="Azumi K."/>
            <person name="Boore J."/>
            <person name="Branno M."/>
            <person name="Chin-Bow S."/>
            <person name="DeSantis R."/>
            <person name="Doyle S."/>
            <person name="Francino P."/>
            <person name="Keys D.N."/>
            <person name="Haga S."/>
            <person name="Hayashi H."/>
            <person name="Hino K."/>
            <person name="Imai K.S."/>
            <person name="Inaba K."/>
            <person name="Kano S."/>
            <person name="Kobayashi K."/>
            <person name="Kobayashi M."/>
            <person name="Lee B.I."/>
            <person name="Makabe K.W."/>
            <person name="Manohar C."/>
            <person name="Matassi G."/>
            <person name="Medina M."/>
            <person name="Mochizuki Y."/>
            <person name="Mount S."/>
            <person name="Morishita T."/>
            <person name="Miura S."/>
            <person name="Nakayama A."/>
            <person name="Nishizaka S."/>
            <person name="Nomoto H."/>
            <person name="Ohta F."/>
            <person name="Oishi K."/>
            <person name="Rigoutsos I."/>
            <person name="Sano M."/>
            <person name="Sasaki A."/>
            <person name="Sasakura Y."/>
            <person name="Shoguchi E."/>
            <person name="Shin-i T."/>
            <person name="Spagnuolo A."/>
            <person name="Stainier D."/>
            <person name="Suzuki M.M."/>
            <person name="Tassy O."/>
            <person name="Takatori N."/>
            <person name="Tokuoka M."/>
            <person name="Yagi K."/>
            <person name="Yoshizaki F."/>
            <person name="Wada S."/>
            <person name="Zhang C."/>
            <person name="Hyatt P.D."/>
            <person name="Larimer F."/>
            <person name="Detter C."/>
            <person name="Doggett N."/>
            <person name="Glavina T."/>
            <person name="Hawkins T."/>
            <person name="Richardson P."/>
            <person name="Lucas S."/>
            <person name="Kohara Y."/>
            <person name="Levine M."/>
            <person name="Satoh N."/>
            <person name="Rokhsar D.S."/>
        </authorList>
    </citation>
    <scope>NUCLEOTIDE SEQUENCE [LARGE SCALE GENOMIC DNA]</scope>
</reference>
<dbReference type="SMART" id="SM00082">
    <property type="entry name" value="LRRCT"/>
    <property type="match status" value="1"/>
</dbReference>
<dbReference type="InterPro" id="IPR007110">
    <property type="entry name" value="Ig-like_dom"/>
</dbReference>